<sequence length="136" mass="14861">ATVKRPKNDDDSLIPLINIVFLMLIFFIVAGQIQPSDGAKVEPANSISEAELAPERLKIVITEDDQLFIDGAQVPQEAFARHLSDYLETLSSEQKENAAVVIKADGNLSVDHMQGYVKTIKTSGIAHISLMTQPSE</sequence>
<keyword evidence="4 6" id="KW-1133">Transmembrane helix</keyword>
<proteinExistence type="predicted"/>
<reference evidence="7" key="1">
    <citation type="journal article" date="2015" name="Nature">
        <title>Complex archaea that bridge the gap between prokaryotes and eukaryotes.</title>
        <authorList>
            <person name="Spang A."/>
            <person name="Saw J.H."/>
            <person name="Jorgensen S.L."/>
            <person name="Zaremba-Niedzwiedzka K."/>
            <person name="Martijn J."/>
            <person name="Lind A.E."/>
            <person name="van Eijk R."/>
            <person name="Schleper C."/>
            <person name="Guy L."/>
            <person name="Ettema T.J."/>
        </authorList>
    </citation>
    <scope>NUCLEOTIDE SEQUENCE</scope>
</reference>
<dbReference type="GO" id="GO:0022857">
    <property type="term" value="F:transmembrane transporter activity"/>
    <property type="evidence" value="ECO:0007669"/>
    <property type="project" value="InterPro"/>
</dbReference>
<organism evidence="7">
    <name type="scientific">marine sediment metagenome</name>
    <dbReference type="NCBI Taxonomy" id="412755"/>
    <lineage>
        <taxon>unclassified sequences</taxon>
        <taxon>metagenomes</taxon>
        <taxon>ecological metagenomes</taxon>
    </lineage>
</organism>
<evidence type="ECO:0000313" key="7">
    <source>
        <dbReference type="EMBL" id="KKL63372.1"/>
    </source>
</evidence>
<keyword evidence="5 6" id="KW-0472">Membrane</keyword>
<evidence type="ECO:0000256" key="2">
    <source>
        <dbReference type="ARBA" id="ARBA00022475"/>
    </source>
</evidence>
<evidence type="ECO:0000256" key="1">
    <source>
        <dbReference type="ARBA" id="ARBA00004162"/>
    </source>
</evidence>
<feature type="non-terminal residue" evidence="7">
    <location>
        <position position="1"/>
    </location>
</feature>
<dbReference type="Pfam" id="PF02472">
    <property type="entry name" value="ExbD"/>
    <property type="match status" value="1"/>
</dbReference>
<keyword evidence="2" id="KW-1003">Cell membrane</keyword>
<gene>
    <name evidence="7" type="ORF">LCGC14_2175740</name>
</gene>
<name>A0A0F9GJK3_9ZZZZ</name>
<evidence type="ECO:0000256" key="5">
    <source>
        <dbReference type="ARBA" id="ARBA00023136"/>
    </source>
</evidence>
<dbReference type="AlphaFoldDB" id="A0A0F9GJK3"/>
<comment type="subcellular location">
    <subcellularLocation>
        <location evidence="1">Cell membrane</location>
        <topology evidence="1">Single-pass membrane protein</topology>
    </subcellularLocation>
</comment>
<accession>A0A0F9GJK3</accession>
<dbReference type="Gene3D" id="3.30.420.270">
    <property type="match status" value="1"/>
</dbReference>
<dbReference type="GO" id="GO:0005886">
    <property type="term" value="C:plasma membrane"/>
    <property type="evidence" value="ECO:0007669"/>
    <property type="project" value="UniProtKB-SubCell"/>
</dbReference>
<comment type="caution">
    <text evidence="7">The sequence shown here is derived from an EMBL/GenBank/DDBJ whole genome shotgun (WGS) entry which is preliminary data.</text>
</comment>
<evidence type="ECO:0000256" key="6">
    <source>
        <dbReference type="SAM" id="Phobius"/>
    </source>
</evidence>
<protein>
    <recommendedName>
        <fullName evidence="8">Biopolymer transport protein ExbD/TolR</fullName>
    </recommendedName>
</protein>
<dbReference type="PANTHER" id="PTHR30558:SF3">
    <property type="entry name" value="BIOPOLYMER TRANSPORT PROTEIN EXBD-RELATED"/>
    <property type="match status" value="1"/>
</dbReference>
<evidence type="ECO:0000256" key="4">
    <source>
        <dbReference type="ARBA" id="ARBA00022989"/>
    </source>
</evidence>
<feature type="transmembrane region" description="Helical" evidence="6">
    <location>
        <begin position="12"/>
        <end position="30"/>
    </location>
</feature>
<evidence type="ECO:0008006" key="8">
    <source>
        <dbReference type="Google" id="ProtNLM"/>
    </source>
</evidence>
<keyword evidence="3 6" id="KW-0812">Transmembrane</keyword>
<evidence type="ECO:0000256" key="3">
    <source>
        <dbReference type="ARBA" id="ARBA00022692"/>
    </source>
</evidence>
<dbReference type="InterPro" id="IPR003400">
    <property type="entry name" value="ExbD"/>
</dbReference>
<dbReference type="EMBL" id="LAZR01028194">
    <property type="protein sequence ID" value="KKL63372.1"/>
    <property type="molecule type" value="Genomic_DNA"/>
</dbReference>
<dbReference type="PANTHER" id="PTHR30558">
    <property type="entry name" value="EXBD MEMBRANE COMPONENT OF PMF-DRIVEN MACROMOLECULE IMPORT SYSTEM"/>
    <property type="match status" value="1"/>
</dbReference>